<dbReference type="InterPro" id="IPR002490">
    <property type="entry name" value="V-ATPase_116kDa_su"/>
</dbReference>
<organism evidence="11 12">
    <name type="scientific">Tritrichomonas musculus</name>
    <dbReference type="NCBI Taxonomy" id="1915356"/>
    <lineage>
        <taxon>Eukaryota</taxon>
        <taxon>Metamonada</taxon>
        <taxon>Parabasalia</taxon>
        <taxon>Tritrichomonadida</taxon>
        <taxon>Tritrichomonadidae</taxon>
        <taxon>Tritrichomonas</taxon>
    </lineage>
</organism>
<name>A0ABR2ILD9_9EUKA</name>
<reference evidence="11 12" key="1">
    <citation type="submission" date="2024-04" db="EMBL/GenBank/DDBJ databases">
        <title>Tritrichomonas musculus Genome.</title>
        <authorList>
            <person name="Alves-Ferreira E."/>
            <person name="Grigg M."/>
            <person name="Lorenzi H."/>
            <person name="Galac M."/>
        </authorList>
    </citation>
    <scope>NUCLEOTIDE SEQUENCE [LARGE SCALE GENOMIC DNA]</scope>
    <source>
        <strain evidence="11 12">EAF2021</strain>
    </source>
</reference>
<keyword evidence="10" id="KW-0175">Coiled coil</keyword>
<keyword evidence="4 9" id="KW-0812">Transmembrane</keyword>
<feature type="transmembrane region" description="Helical" evidence="9">
    <location>
        <begin position="738"/>
        <end position="762"/>
    </location>
</feature>
<keyword evidence="12" id="KW-1185">Reference proteome</keyword>
<keyword evidence="6 9" id="KW-1133">Transmembrane helix</keyword>
<comment type="caution">
    <text evidence="11">The sequence shown here is derived from an EMBL/GenBank/DDBJ whole genome shotgun (WGS) entry which is preliminary data.</text>
</comment>
<keyword evidence="7 9" id="KW-0406">Ion transport</keyword>
<dbReference type="PANTHER" id="PTHR11629:SF63">
    <property type="entry name" value="V-TYPE PROTON ATPASE SUBUNIT A"/>
    <property type="match status" value="1"/>
</dbReference>
<evidence type="ECO:0000313" key="11">
    <source>
        <dbReference type="EMBL" id="KAK8863633.1"/>
    </source>
</evidence>
<feature type="transmembrane region" description="Helical" evidence="9">
    <location>
        <begin position="685"/>
        <end position="705"/>
    </location>
</feature>
<dbReference type="InterPro" id="IPR026028">
    <property type="entry name" value="V-type_ATPase_116kDa_su_euka"/>
</dbReference>
<sequence>MSESEKEKELSSVFFPERMDFVKFVCPLESAYYLIKGIARSGNVQLIDHNDGSVTTPKRHADTYMQCEEAERSLRFIEEQLKNNKDANGNPMLPKKPAWDYVEKHPINADLSEVLQNINEDNQALREKVAISQQMHTQLAQRRTKLQALNFYGPIVEKEHFDQEARTLDKSSSVELSMLNETRIVSSVTGFVQGENLHKMLTMIYRVSRRNVVFRTGEVNSKNEVPFTIFASSPTVLAKIKKVCESFSPSVFDFPGDSNALQQMKEELEAEIHQMEGVQRQTEEINVEYLKNLAKTYWNRRIFIAQEKQVWVAMDYGDYQNPSVIYKGWCPRRLVPDLKPIMDQAKADSGSPVEIELTNTPAEAIKKEAEAEQRECVIPSYIEKNDFTSAFQMLNDAYGIPDYDELNGGAFYCMYPFLFAIMFGDIGHSIFYIIAAIALLVLDPIAKKKHWDLGDMGGSVFKFKWLLFFAAICSLYCGFIYNECFGLPISIFHPGWVYKGEYNNLQQWTRREDFYTYPFGIDFTWYFKDNELIFLNSYKMKLAVCMGMVQMFFGMFLQLINHIHRKSVYAIIVTWIPQILYLFPFFGYMVFIIIRKWTIDFENNSYYTDPDVKQNGVNLIQVLIGMILSFGKKESDLDLYDGCFSVQTVIVIIFFVSIPLLLFLKPICECIKMKRRHQQISIIEIFVMNLINVIEFCLSALSHTASYLRLWALSLAHSQLSHVIYDELFVLTVDSHNVFLVFIGWAAFAALSAAILLAMEAFSALLHAIRLMWVEFSSKFYEGMGVKFAPLSLKKAMKKIGVN</sequence>
<evidence type="ECO:0000256" key="2">
    <source>
        <dbReference type="ARBA" id="ARBA00009904"/>
    </source>
</evidence>
<evidence type="ECO:0000256" key="10">
    <source>
        <dbReference type="SAM" id="Coils"/>
    </source>
</evidence>
<comment type="subcellular location">
    <subcellularLocation>
        <location evidence="1">Membrane</location>
        <topology evidence="1">Multi-pass membrane protein</topology>
    </subcellularLocation>
</comment>
<evidence type="ECO:0000256" key="5">
    <source>
        <dbReference type="ARBA" id="ARBA00022781"/>
    </source>
</evidence>
<dbReference type="EMBL" id="JAPFFF010000017">
    <property type="protein sequence ID" value="KAK8863633.1"/>
    <property type="molecule type" value="Genomic_DNA"/>
</dbReference>
<keyword evidence="8 9" id="KW-0472">Membrane</keyword>
<evidence type="ECO:0000256" key="4">
    <source>
        <dbReference type="ARBA" id="ARBA00022692"/>
    </source>
</evidence>
<evidence type="ECO:0000313" key="12">
    <source>
        <dbReference type="Proteomes" id="UP001470230"/>
    </source>
</evidence>
<comment type="similarity">
    <text evidence="2 9">Belongs to the V-ATPase 116 kDa subunit family.</text>
</comment>
<comment type="function">
    <text evidence="9">Essential component of the vacuolar proton pump (V-ATPase), a multimeric enzyme that catalyzes the translocation of protons across the membranes. Required for assembly and activity of the V-ATPase.</text>
</comment>
<protein>
    <recommendedName>
        <fullName evidence="9">V-type proton ATPase subunit a</fullName>
    </recommendedName>
</protein>
<dbReference type="PANTHER" id="PTHR11629">
    <property type="entry name" value="VACUOLAR PROTON ATPASES"/>
    <property type="match status" value="1"/>
</dbReference>
<feature type="coiled-coil region" evidence="10">
    <location>
        <begin position="67"/>
        <end position="135"/>
    </location>
</feature>
<evidence type="ECO:0000256" key="1">
    <source>
        <dbReference type="ARBA" id="ARBA00004141"/>
    </source>
</evidence>
<feature type="transmembrane region" description="Helical" evidence="9">
    <location>
        <begin position="540"/>
        <end position="560"/>
    </location>
</feature>
<dbReference type="Proteomes" id="UP001470230">
    <property type="component" value="Unassembled WGS sequence"/>
</dbReference>
<gene>
    <name evidence="11" type="ORF">M9Y10_011321</name>
</gene>
<evidence type="ECO:0000256" key="6">
    <source>
        <dbReference type="ARBA" id="ARBA00022989"/>
    </source>
</evidence>
<proteinExistence type="inferred from homology"/>
<feature type="transmembrane region" description="Helical" evidence="9">
    <location>
        <begin position="417"/>
        <end position="442"/>
    </location>
</feature>
<feature type="transmembrane region" description="Helical" evidence="9">
    <location>
        <begin position="567"/>
        <end position="594"/>
    </location>
</feature>
<evidence type="ECO:0000256" key="9">
    <source>
        <dbReference type="RuleBase" id="RU361189"/>
    </source>
</evidence>
<dbReference type="PIRSF" id="PIRSF001293">
    <property type="entry name" value="ATP6V0A1"/>
    <property type="match status" value="1"/>
</dbReference>
<feature type="transmembrane region" description="Helical" evidence="9">
    <location>
        <begin position="463"/>
        <end position="481"/>
    </location>
</feature>
<evidence type="ECO:0000256" key="3">
    <source>
        <dbReference type="ARBA" id="ARBA00022448"/>
    </source>
</evidence>
<evidence type="ECO:0000256" key="8">
    <source>
        <dbReference type="ARBA" id="ARBA00023136"/>
    </source>
</evidence>
<feature type="transmembrane region" description="Helical" evidence="9">
    <location>
        <begin position="644"/>
        <end position="664"/>
    </location>
</feature>
<keyword evidence="5 9" id="KW-0375">Hydrogen ion transport</keyword>
<feature type="coiled-coil region" evidence="10">
    <location>
        <begin position="258"/>
        <end position="285"/>
    </location>
</feature>
<evidence type="ECO:0000256" key="7">
    <source>
        <dbReference type="ARBA" id="ARBA00023065"/>
    </source>
</evidence>
<keyword evidence="3 9" id="KW-0813">Transport</keyword>
<dbReference type="Pfam" id="PF01496">
    <property type="entry name" value="V_ATPase_I"/>
    <property type="match status" value="1"/>
</dbReference>
<accession>A0ABR2ILD9</accession>